<evidence type="ECO:0000313" key="1">
    <source>
        <dbReference type="EMBL" id="MBP2437897.1"/>
    </source>
</evidence>
<name>A0ABS4ZL05_9MICO</name>
<organism evidence="1 2">
    <name type="scientific">Microbacterium amylolyticum</name>
    <dbReference type="NCBI Taxonomy" id="936337"/>
    <lineage>
        <taxon>Bacteria</taxon>
        <taxon>Bacillati</taxon>
        <taxon>Actinomycetota</taxon>
        <taxon>Actinomycetes</taxon>
        <taxon>Micrococcales</taxon>
        <taxon>Microbacteriaceae</taxon>
        <taxon>Microbacterium</taxon>
    </lineage>
</organism>
<evidence type="ECO:0000313" key="2">
    <source>
        <dbReference type="Proteomes" id="UP001519362"/>
    </source>
</evidence>
<protein>
    <submittedName>
        <fullName evidence="1">Uncharacterized protein</fullName>
    </submittedName>
</protein>
<keyword evidence="2" id="KW-1185">Reference proteome</keyword>
<comment type="caution">
    <text evidence="1">The sequence shown here is derived from an EMBL/GenBank/DDBJ whole genome shotgun (WGS) entry which is preliminary data.</text>
</comment>
<dbReference type="RefSeq" id="WP_165137972.1">
    <property type="nucleotide sequence ID" value="NZ_CP049254.1"/>
</dbReference>
<dbReference type="Proteomes" id="UP001519362">
    <property type="component" value="Unassembled WGS sequence"/>
</dbReference>
<gene>
    <name evidence="1" type="ORF">JOF34_002541</name>
</gene>
<accession>A0ABS4ZL05</accession>
<sequence>MCNGLRLEATLVAARIMHRLEDLEHPRSWLARRLRENEMWVRRTAAETTYRRDC</sequence>
<dbReference type="EMBL" id="JAGIOL010000002">
    <property type="protein sequence ID" value="MBP2437897.1"/>
    <property type="molecule type" value="Genomic_DNA"/>
</dbReference>
<reference evidence="1 2" key="1">
    <citation type="submission" date="2021-03" db="EMBL/GenBank/DDBJ databases">
        <title>Sequencing the genomes of 1000 actinobacteria strains.</title>
        <authorList>
            <person name="Klenk H.-P."/>
        </authorList>
    </citation>
    <scope>NUCLEOTIDE SEQUENCE [LARGE SCALE GENOMIC DNA]</scope>
    <source>
        <strain evidence="1 2">DSM 24221</strain>
    </source>
</reference>
<proteinExistence type="predicted"/>